<evidence type="ECO:0000313" key="1">
    <source>
        <dbReference type="EMBL" id="KAG5213914.1"/>
    </source>
</evidence>
<dbReference type="AlphaFoldDB" id="A0A836AK49"/>
<dbReference type="EMBL" id="JAEMGP010000002">
    <property type="protein sequence ID" value="KAG5213914.1"/>
    <property type="molecule type" value="Genomic_DNA"/>
</dbReference>
<name>A0A836AK49_SHEEP</name>
<evidence type="ECO:0000313" key="2">
    <source>
        <dbReference type="Proteomes" id="UP000664991"/>
    </source>
</evidence>
<accession>A0A836AK49</accession>
<comment type="caution">
    <text evidence="1">The sequence shown here is derived from an EMBL/GenBank/DDBJ whole genome shotgun (WGS) entry which is preliminary data.</text>
</comment>
<dbReference type="Proteomes" id="UP000664991">
    <property type="component" value="Unassembled WGS sequence"/>
</dbReference>
<sequence length="115" mass="12737">MPWRLRPTSTEEMCIRMELQVKADPECPELLDPLGSSVSHSGDLCLCLGKHVPVILGLVARDHIQYTVPLDGSSPLEVSAAPPPAAGDPFPYYQHEDYKHPAHRDLVMAPKLFTH</sequence>
<gene>
    <name evidence="1" type="ORF">JEQ12_009700</name>
</gene>
<proteinExistence type="predicted"/>
<protein>
    <submittedName>
        <fullName evidence="1">Uncharacterized protein</fullName>
    </submittedName>
</protein>
<organism evidence="1 2">
    <name type="scientific">Ovis aries</name>
    <name type="common">Sheep</name>
    <dbReference type="NCBI Taxonomy" id="9940"/>
    <lineage>
        <taxon>Eukaryota</taxon>
        <taxon>Metazoa</taxon>
        <taxon>Chordata</taxon>
        <taxon>Craniata</taxon>
        <taxon>Vertebrata</taxon>
        <taxon>Euteleostomi</taxon>
        <taxon>Mammalia</taxon>
        <taxon>Eutheria</taxon>
        <taxon>Laurasiatheria</taxon>
        <taxon>Artiodactyla</taxon>
        <taxon>Ruminantia</taxon>
        <taxon>Pecora</taxon>
        <taxon>Bovidae</taxon>
        <taxon>Caprinae</taxon>
        <taxon>Ovis</taxon>
    </lineage>
</organism>
<reference evidence="1 2" key="1">
    <citation type="submission" date="2020-12" db="EMBL/GenBank/DDBJ databases">
        <title>De novo assembly of Tibetan sheep genome.</title>
        <authorList>
            <person name="Li X."/>
        </authorList>
    </citation>
    <scope>NUCLEOTIDE SEQUENCE [LARGE SCALE GENOMIC DNA]</scope>
    <source>
        <tissue evidence="1">Heart</tissue>
    </source>
</reference>